<dbReference type="Proteomes" id="UP000792063">
    <property type="component" value="Unassembled WGS sequence"/>
</dbReference>
<protein>
    <submittedName>
        <fullName evidence="3">Uncharacterized protein</fullName>
    </submittedName>
</protein>
<feature type="compositionally biased region" description="Basic and acidic residues" evidence="2">
    <location>
        <begin position="555"/>
        <end position="567"/>
    </location>
</feature>
<dbReference type="AlphaFoldDB" id="A0A8T0LQS2"/>
<accession>A0A8T0LQS2</accession>
<comment type="caution">
    <text evidence="3">The sequence shown here is derived from an EMBL/GenBank/DDBJ whole genome shotgun (WGS) entry which is preliminary data.</text>
</comment>
<dbReference type="InterPro" id="IPR052043">
    <property type="entry name" value="PolySaccharide_Degr_Enz"/>
</dbReference>
<evidence type="ECO:0000313" key="4">
    <source>
        <dbReference type="EMBL" id="KAG2520083.1"/>
    </source>
</evidence>
<organism evidence="3 5">
    <name type="scientific">Phytophthora kernoviae</name>
    <dbReference type="NCBI Taxonomy" id="325452"/>
    <lineage>
        <taxon>Eukaryota</taxon>
        <taxon>Sar</taxon>
        <taxon>Stramenopiles</taxon>
        <taxon>Oomycota</taxon>
        <taxon>Peronosporomycetes</taxon>
        <taxon>Peronosporales</taxon>
        <taxon>Peronosporaceae</taxon>
        <taxon>Phytophthora</taxon>
    </lineage>
</organism>
<reference evidence="3" key="1">
    <citation type="journal article" date="2015" name="Genom Data">
        <title>Genome sequences of six Phytophthora species associated with forests in New Zealand.</title>
        <authorList>
            <person name="Studholme D.J."/>
            <person name="McDougal R.L."/>
            <person name="Sambles C."/>
            <person name="Hansen E."/>
            <person name="Hardy G."/>
            <person name="Grant M."/>
            <person name="Ganley R.J."/>
            <person name="Williams N.M."/>
        </authorList>
    </citation>
    <scope>NUCLEOTIDE SEQUENCE</scope>
    <source>
        <strain evidence="3">NZFS 2646</strain>
        <strain evidence="4">NZFS 3630</strain>
    </source>
</reference>
<dbReference type="InterPro" id="IPR010905">
    <property type="entry name" value="Glyco_hydro_88"/>
</dbReference>
<proteinExistence type="predicted"/>
<sequence>MIESVISRKQGVVSSGAVTSTLESGILTLAIQSWLNTYSKGGDSERVANFTAYADSIVTSISSSFKDPTTAAKMPLDRLTIGQAILDINATQGALTTAEAETLSTLNASLVLQNRNQFNGFWYYVYPYWSYLDGTVSFLPYMAAASGWSYEDMLLQIELLYISTYDNTTALVVHGYDASKTAVWANKVTGASPYVWGRSLGWYLAGLVNAWEKLGGCHGGSDAACVRLASAIQLQAAQLCKSIATYADADTGAWWQLPTLGGKQGNFLESSSTMLYAFAILKGLRLGLLKDDTTSAHGLQTTAMRAYNYTVTSGAFLLDYGNGTLGWNGTVTVCSLNSTATYEYYVGRPIVHNHALGEGAFILASLESASGQSIERATSFNLLALRAHLPPSAFLVGVKPAIHLSVEDDEQVQTCLYCANLKVLRDLLPPKRCNYCRKWRCQFCTLKFPLLGVRKGLPKALKGNSRICVQCFGKIWQENEAAVPDTPRRLRGDSHCTAQVPLPLPEDQERRRESRGVSFVDQGSMIGSGGRRGSMFDSESMLGSSRRSSLKGASSRRDSMFDSERRESMMVDRRIDVPTLHPGGLSYRTASFLGLVPSDGPSGTSITNDPRDRSVWDLNEANFEVIETYDASDISKDAEVSVCVNTQKPFLADIGGALPVKLLYNGTMDSMEKMTKVFQQAKTLFRR</sequence>
<name>A0A8T0LQS2_9STRA</name>
<dbReference type="EMBL" id="JPWU03000307">
    <property type="protein sequence ID" value="KAG2520083.1"/>
    <property type="molecule type" value="Genomic_DNA"/>
</dbReference>
<dbReference type="Proteomes" id="UP000785171">
    <property type="component" value="Unassembled WGS sequence"/>
</dbReference>
<feature type="region of interest" description="Disordered" evidence="2">
    <location>
        <begin position="486"/>
        <end position="567"/>
    </location>
</feature>
<dbReference type="Pfam" id="PF07470">
    <property type="entry name" value="Glyco_hydro_88"/>
    <property type="match status" value="1"/>
</dbReference>
<evidence type="ECO:0000256" key="2">
    <source>
        <dbReference type="SAM" id="MobiDB-lite"/>
    </source>
</evidence>
<dbReference type="InterPro" id="IPR012341">
    <property type="entry name" value="6hp_glycosidase-like_sf"/>
</dbReference>
<dbReference type="EMBL" id="JPWV03000305">
    <property type="protein sequence ID" value="KAG2518234.1"/>
    <property type="molecule type" value="Genomic_DNA"/>
</dbReference>
<dbReference type="PANTHER" id="PTHR33886">
    <property type="entry name" value="UNSATURATED RHAMNOGALACTURONAN HYDROLASE (EUROFUNG)"/>
    <property type="match status" value="1"/>
</dbReference>
<dbReference type="SUPFAM" id="SSF48208">
    <property type="entry name" value="Six-hairpin glycosidases"/>
    <property type="match status" value="1"/>
</dbReference>
<keyword evidence="1" id="KW-0378">Hydrolase</keyword>
<evidence type="ECO:0000256" key="1">
    <source>
        <dbReference type="ARBA" id="ARBA00022801"/>
    </source>
</evidence>
<dbReference type="Gene3D" id="1.50.10.10">
    <property type="match status" value="1"/>
</dbReference>
<gene>
    <name evidence="3" type="ORF">JM16_007366</name>
    <name evidence="4" type="ORF">JM18_007261</name>
</gene>
<dbReference type="GO" id="GO:0016787">
    <property type="term" value="F:hydrolase activity"/>
    <property type="evidence" value="ECO:0007669"/>
    <property type="project" value="UniProtKB-KW"/>
</dbReference>
<evidence type="ECO:0000313" key="5">
    <source>
        <dbReference type="Proteomes" id="UP000785171"/>
    </source>
</evidence>
<dbReference type="InterPro" id="IPR008928">
    <property type="entry name" value="6-hairpin_glycosidase_sf"/>
</dbReference>
<evidence type="ECO:0000313" key="3">
    <source>
        <dbReference type="EMBL" id="KAG2518234.1"/>
    </source>
</evidence>
<reference evidence="3" key="2">
    <citation type="submission" date="2020-06" db="EMBL/GenBank/DDBJ databases">
        <authorList>
            <person name="Studholme D.J."/>
        </authorList>
    </citation>
    <scope>NUCLEOTIDE SEQUENCE</scope>
    <source>
        <strain evidence="3">NZFS 2646</strain>
        <strain evidence="4">NZFS 3630</strain>
    </source>
</reference>
<feature type="compositionally biased region" description="Low complexity" evidence="2">
    <location>
        <begin position="533"/>
        <end position="553"/>
    </location>
</feature>
<dbReference type="PANTHER" id="PTHR33886:SF8">
    <property type="entry name" value="UNSATURATED RHAMNOGALACTURONAN HYDROLASE (EUROFUNG)"/>
    <property type="match status" value="1"/>
</dbReference>
<dbReference type="GO" id="GO:0005975">
    <property type="term" value="P:carbohydrate metabolic process"/>
    <property type="evidence" value="ECO:0007669"/>
    <property type="project" value="InterPro"/>
</dbReference>